<evidence type="ECO:0000256" key="3">
    <source>
        <dbReference type="ARBA" id="ARBA00004906"/>
    </source>
</evidence>
<keyword evidence="11" id="KW-0862">Zinc</keyword>
<dbReference type="CDD" id="cd19762">
    <property type="entry name" value="Bbox2_TRIM7-like"/>
    <property type="match status" value="1"/>
</dbReference>
<dbReference type="Pfam" id="PF00643">
    <property type="entry name" value="zf-B_box"/>
    <property type="match status" value="1"/>
</dbReference>
<evidence type="ECO:0000256" key="11">
    <source>
        <dbReference type="ARBA" id="ARBA00022833"/>
    </source>
</evidence>
<evidence type="ECO:0000256" key="1">
    <source>
        <dbReference type="ARBA" id="ARBA00000900"/>
    </source>
</evidence>
<evidence type="ECO:0000256" key="9">
    <source>
        <dbReference type="ARBA" id="ARBA00022771"/>
    </source>
</evidence>
<keyword evidence="12 14" id="KW-0175">Coiled coil</keyword>
<evidence type="ECO:0000256" key="7">
    <source>
        <dbReference type="ARBA" id="ARBA00022679"/>
    </source>
</evidence>
<dbReference type="Proteomes" id="UP000291020">
    <property type="component" value="Unassembled WGS sequence"/>
</dbReference>
<dbReference type="AlphaFoldDB" id="A0A452I0G3"/>
<dbReference type="PANTHER" id="PTHR24103">
    <property type="entry name" value="E3 UBIQUITIN-PROTEIN LIGASE TRIM"/>
    <property type="match status" value="1"/>
</dbReference>
<feature type="coiled-coil region" evidence="14">
    <location>
        <begin position="107"/>
        <end position="134"/>
    </location>
</feature>
<dbReference type="Gene3D" id="3.30.160.60">
    <property type="entry name" value="Classic Zinc Finger"/>
    <property type="match status" value="1"/>
</dbReference>
<evidence type="ECO:0000259" key="15">
    <source>
        <dbReference type="PROSITE" id="PS50119"/>
    </source>
</evidence>
<dbReference type="GO" id="GO:0005737">
    <property type="term" value="C:cytoplasm"/>
    <property type="evidence" value="ECO:0007669"/>
    <property type="project" value="UniProtKB-SubCell"/>
</dbReference>
<evidence type="ECO:0000256" key="10">
    <source>
        <dbReference type="ARBA" id="ARBA00022786"/>
    </source>
</evidence>
<dbReference type="PROSITE" id="PS50119">
    <property type="entry name" value="ZF_BBOX"/>
    <property type="match status" value="1"/>
</dbReference>
<comment type="subcellular location">
    <subcellularLocation>
        <location evidence="2">Cytoplasm</location>
    </subcellularLocation>
</comment>
<organism evidence="16 17">
    <name type="scientific">Gopherus agassizii</name>
    <name type="common">Agassiz's desert tortoise</name>
    <dbReference type="NCBI Taxonomy" id="38772"/>
    <lineage>
        <taxon>Eukaryota</taxon>
        <taxon>Metazoa</taxon>
        <taxon>Chordata</taxon>
        <taxon>Craniata</taxon>
        <taxon>Vertebrata</taxon>
        <taxon>Euteleostomi</taxon>
        <taxon>Archelosauria</taxon>
        <taxon>Testudinata</taxon>
        <taxon>Testudines</taxon>
        <taxon>Cryptodira</taxon>
        <taxon>Durocryptodira</taxon>
        <taxon>Testudinoidea</taxon>
        <taxon>Testudinidae</taxon>
        <taxon>Gopherus</taxon>
    </lineage>
</organism>
<accession>A0A452I0G3</accession>
<reference evidence="16" key="3">
    <citation type="submission" date="2025-09" db="UniProtKB">
        <authorList>
            <consortium name="Ensembl"/>
        </authorList>
    </citation>
    <scope>IDENTIFICATION</scope>
</reference>
<dbReference type="InterPro" id="IPR050143">
    <property type="entry name" value="TRIM/RBCC"/>
</dbReference>
<dbReference type="SMART" id="SM00184">
    <property type="entry name" value="RING"/>
    <property type="match status" value="1"/>
</dbReference>
<evidence type="ECO:0000256" key="2">
    <source>
        <dbReference type="ARBA" id="ARBA00004496"/>
    </source>
</evidence>
<evidence type="ECO:0000256" key="8">
    <source>
        <dbReference type="ARBA" id="ARBA00022723"/>
    </source>
</evidence>
<evidence type="ECO:0000313" key="16">
    <source>
        <dbReference type="Ensembl" id="ENSGAGP00000020924.1"/>
    </source>
</evidence>
<dbReference type="EC" id="2.3.2.27" evidence="5"/>
<dbReference type="SUPFAM" id="SSF57845">
    <property type="entry name" value="B-box zinc-binding domain"/>
    <property type="match status" value="1"/>
</dbReference>
<proteinExistence type="inferred from homology"/>
<dbReference type="Gene3D" id="3.30.40.10">
    <property type="entry name" value="Zinc/RING finger domain, C3HC4 (zinc finger)"/>
    <property type="match status" value="1"/>
</dbReference>
<evidence type="ECO:0000256" key="12">
    <source>
        <dbReference type="ARBA" id="ARBA00023054"/>
    </source>
</evidence>
<dbReference type="PRINTS" id="PR01406">
    <property type="entry name" value="BBOXZNFINGER"/>
</dbReference>
<keyword evidence="6" id="KW-0963">Cytoplasm</keyword>
<dbReference type="InterPro" id="IPR000315">
    <property type="entry name" value="Znf_B-box"/>
</dbReference>
<feature type="coiled-coil region" evidence="14">
    <location>
        <begin position="158"/>
        <end position="207"/>
    </location>
</feature>
<dbReference type="InterPro" id="IPR020457">
    <property type="entry name" value="Znf_B-box_chordata"/>
</dbReference>
<keyword evidence="8" id="KW-0479">Metal-binding</keyword>
<reference evidence="17" key="1">
    <citation type="journal article" date="2017" name="PLoS ONE">
        <title>The Agassiz's desert tortoise genome provides a resource for the conservation of a threatened species.</title>
        <authorList>
            <person name="Tollis M."/>
            <person name="DeNardo D.F."/>
            <person name="Cornelius J.A."/>
            <person name="Dolby G.A."/>
            <person name="Edwards T."/>
            <person name="Henen B.T."/>
            <person name="Karl A.E."/>
            <person name="Murphy R.W."/>
            <person name="Kusumi K."/>
        </authorList>
    </citation>
    <scope>NUCLEOTIDE SEQUENCE [LARGE SCALE GENOMIC DNA]</scope>
</reference>
<keyword evidence="7" id="KW-0808">Transferase</keyword>
<comment type="catalytic activity">
    <reaction evidence="1">
        <text>S-ubiquitinyl-[E2 ubiquitin-conjugating enzyme]-L-cysteine + [acceptor protein]-L-lysine = [E2 ubiquitin-conjugating enzyme]-L-cysteine + N(6)-ubiquitinyl-[acceptor protein]-L-lysine.</text>
        <dbReference type="EC" id="2.3.2.27"/>
    </reaction>
</comment>
<dbReference type="Ensembl" id="ENSGAGT00000023832.1">
    <property type="protein sequence ID" value="ENSGAGP00000020924.1"/>
    <property type="gene ID" value="ENSGAGG00000015363.1"/>
</dbReference>
<comment type="similarity">
    <text evidence="4">Belongs to the TRIM/RBCC family.</text>
</comment>
<evidence type="ECO:0000256" key="5">
    <source>
        <dbReference type="ARBA" id="ARBA00012483"/>
    </source>
</evidence>
<keyword evidence="10" id="KW-0833">Ubl conjugation pathway</keyword>
<dbReference type="Pfam" id="PF15227">
    <property type="entry name" value="zf-C3HC4_4"/>
    <property type="match status" value="1"/>
</dbReference>
<dbReference type="InterPro" id="IPR013083">
    <property type="entry name" value="Znf_RING/FYVE/PHD"/>
</dbReference>
<dbReference type="GO" id="GO:0008270">
    <property type="term" value="F:zinc ion binding"/>
    <property type="evidence" value="ECO:0007669"/>
    <property type="project" value="UniProtKB-KW"/>
</dbReference>
<dbReference type="GO" id="GO:0061630">
    <property type="term" value="F:ubiquitin protein ligase activity"/>
    <property type="evidence" value="ECO:0007669"/>
    <property type="project" value="UniProtKB-EC"/>
</dbReference>
<evidence type="ECO:0000313" key="17">
    <source>
        <dbReference type="Proteomes" id="UP000291020"/>
    </source>
</evidence>
<keyword evidence="9 13" id="KW-0863">Zinc-finger</keyword>
<protein>
    <recommendedName>
        <fullName evidence="5">RING-type E3 ubiquitin transferase</fullName>
        <ecNumber evidence="5">2.3.2.27</ecNumber>
    </recommendedName>
</protein>
<dbReference type="SUPFAM" id="SSF57850">
    <property type="entry name" value="RING/U-box"/>
    <property type="match status" value="1"/>
</dbReference>
<sequence length="265" mass="30354">CPSPEALPSLQEEATCPVCLEYFTEPVTLDCGHNFCRRNLRPNRQLANVIEIAKQLSLQAAKGTGEDGVCGKHQEALKLFCEEDQTPICVICRESRAHRTHTVVPIQEAAQEHKERIQAHLKTLREEREKLLGLKVTGERNSREYLVGKIVSEFQQLRQFLEEQERLLLAQLEKLDEEIVRIQNENVSKLSEQISHLSELISELEGKCQKPASEFLQVRLNEKHRCEKGKFQQPEEISPELEEQVSDFSQKTTLLLETLGKFKGT</sequence>
<reference evidence="16" key="2">
    <citation type="submission" date="2025-08" db="UniProtKB">
        <authorList>
            <consortium name="Ensembl"/>
        </authorList>
    </citation>
    <scope>IDENTIFICATION</scope>
</reference>
<feature type="domain" description="B box-type" evidence="15">
    <location>
        <begin position="65"/>
        <end position="106"/>
    </location>
</feature>
<evidence type="ECO:0000256" key="13">
    <source>
        <dbReference type="PROSITE-ProRule" id="PRU00024"/>
    </source>
</evidence>
<keyword evidence="17" id="KW-1185">Reference proteome</keyword>
<evidence type="ECO:0000256" key="6">
    <source>
        <dbReference type="ARBA" id="ARBA00022490"/>
    </source>
</evidence>
<dbReference type="SMART" id="SM00336">
    <property type="entry name" value="BBOX"/>
    <property type="match status" value="1"/>
</dbReference>
<name>A0A452I0G3_9SAUR</name>
<evidence type="ECO:0000256" key="14">
    <source>
        <dbReference type="SAM" id="Coils"/>
    </source>
</evidence>
<dbReference type="InterPro" id="IPR001841">
    <property type="entry name" value="Znf_RING"/>
</dbReference>
<comment type="pathway">
    <text evidence="3">Protein modification; protein ubiquitination.</text>
</comment>
<evidence type="ECO:0000256" key="4">
    <source>
        <dbReference type="ARBA" id="ARBA00008518"/>
    </source>
</evidence>